<dbReference type="GO" id="GO:0005615">
    <property type="term" value="C:extracellular space"/>
    <property type="evidence" value="ECO:0007669"/>
    <property type="project" value="TreeGrafter"/>
</dbReference>
<feature type="domain" description="Lipase" evidence="5">
    <location>
        <begin position="431"/>
        <end position="529"/>
    </location>
</feature>
<feature type="domain" description="Lipase" evidence="5">
    <location>
        <begin position="180"/>
        <end position="355"/>
    </location>
</feature>
<dbReference type="AlphaFoldDB" id="A0A7R9HRI8"/>
<dbReference type="InterPro" id="IPR013818">
    <property type="entry name" value="Lipase"/>
</dbReference>
<gene>
    <name evidence="6" type="ORF">TMSB3V08_LOCUS8763</name>
</gene>
<reference evidence="6" key="1">
    <citation type="submission" date="2020-11" db="EMBL/GenBank/DDBJ databases">
        <authorList>
            <person name="Tran Van P."/>
        </authorList>
    </citation>
    <scope>NUCLEOTIDE SEQUENCE</scope>
</reference>
<evidence type="ECO:0000259" key="5">
    <source>
        <dbReference type="Pfam" id="PF00151"/>
    </source>
</evidence>
<dbReference type="Gene3D" id="2.60.60.20">
    <property type="entry name" value="PLAT/LH2 domain"/>
    <property type="match status" value="1"/>
</dbReference>
<evidence type="ECO:0000256" key="2">
    <source>
        <dbReference type="ARBA" id="ARBA00010701"/>
    </source>
</evidence>
<organism evidence="6">
    <name type="scientific">Timema monikensis</name>
    <dbReference type="NCBI Taxonomy" id="170555"/>
    <lineage>
        <taxon>Eukaryota</taxon>
        <taxon>Metazoa</taxon>
        <taxon>Ecdysozoa</taxon>
        <taxon>Arthropoda</taxon>
        <taxon>Hexapoda</taxon>
        <taxon>Insecta</taxon>
        <taxon>Pterygota</taxon>
        <taxon>Neoptera</taxon>
        <taxon>Polyneoptera</taxon>
        <taxon>Phasmatodea</taxon>
        <taxon>Timematodea</taxon>
        <taxon>Timematoidea</taxon>
        <taxon>Timematidae</taxon>
        <taxon>Timema</taxon>
    </lineage>
</organism>
<dbReference type="InterPro" id="IPR033906">
    <property type="entry name" value="Lipase_N"/>
</dbReference>
<comment type="subcellular location">
    <subcellularLocation>
        <location evidence="1">Secreted</location>
    </subcellularLocation>
</comment>
<dbReference type="InterPro" id="IPR000734">
    <property type="entry name" value="TAG_lipase"/>
</dbReference>
<dbReference type="Gene3D" id="3.40.50.1820">
    <property type="entry name" value="alpha/beta hydrolase"/>
    <property type="match status" value="3"/>
</dbReference>
<dbReference type="EMBL" id="OB795313">
    <property type="protein sequence ID" value="CAD7432046.1"/>
    <property type="molecule type" value="Genomic_DNA"/>
</dbReference>
<proteinExistence type="inferred from homology"/>
<dbReference type="GO" id="GO:0016042">
    <property type="term" value="P:lipid catabolic process"/>
    <property type="evidence" value="ECO:0007669"/>
    <property type="project" value="TreeGrafter"/>
</dbReference>
<dbReference type="Pfam" id="PF00151">
    <property type="entry name" value="Lipase"/>
    <property type="match status" value="2"/>
</dbReference>
<dbReference type="SUPFAM" id="SSF53474">
    <property type="entry name" value="alpha/beta-Hydrolases"/>
    <property type="match status" value="1"/>
</dbReference>
<name>A0A7R9HRI8_9NEOP</name>
<dbReference type="GO" id="GO:0016298">
    <property type="term" value="F:lipase activity"/>
    <property type="evidence" value="ECO:0007669"/>
    <property type="project" value="InterPro"/>
</dbReference>
<dbReference type="PANTHER" id="PTHR11610:SF185">
    <property type="entry name" value="LD47264P"/>
    <property type="match status" value="1"/>
</dbReference>
<keyword evidence="3" id="KW-0964">Secreted</keyword>
<dbReference type="CDD" id="cd00707">
    <property type="entry name" value="Pancreat_lipase_like"/>
    <property type="match status" value="1"/>
</dbReference>
<evidence type="ECO:0000256" key="3">
    <source>
        <dbReference type="ARBA" id="ARBA00022525"/>
    </source>
</evidence>
<comment type="similarity">
    <text evidence="2 4">Belongs to the AB hydrolase superfamily. Lipase family.</text>
</comment>
<evidence type="ECO:0000256" key="1">
    <source>
        <dbReference type="ARBA" id="ARBA00004613"/>
    </source>
</evidence>
<dbReference type="PRINTS" id="PR00821">
    <property type="entry name" value="TAGLIPASE"/>
</dbReference>
<sequence length="740" mass="83708">MLNQTNLFLQTMLFVVRNINDGEEVVSTTPQSPPDDRLTRCYEPYGCFSTLYPWTDVNRPISNLPEEPYKINTNFCLYTRRNPHTCQVKEHFEALPASSSLWNTYRFSLEHLQVLSGTPTGSLWNTYRFSLEHLQVLSGNTYRFSLRTLTGSLWNTYRFSLAAECKTKRSSSGARCAPMRLLKGYNVNDGEIEVLETNNPMSVYRSNLARSDITYFIAHGYLEGGHKPWIGRLTGELLKNREANVVVVDWRGGSNPPYTQAVANIRVVGVITAHLVNQLLNMGVRPERIHFIGHSLGAHLGGYVGHNLQRQFHSKLGRITGLDPAEPHFGDTLPVVRLDYTDAEFVDIIHTDTSRFITGDHTSTHRPHLITTDHTSTHRPHLYPQTTPLTTDHTYTHIQPLYSQTNTYTHIQPLYPQTTPLPTDSPYDARQHLSPQRLGMRDPIGHVDFYPNGGVEQPGCDEGMKDYISMESGSLFGGLRRFLSCNHLRSYEYFIHSINANSSTAFMAAECPSWKAFQNGTCFSCSNDVQTLTGGGYGIKRRSVEVTAVRDQPPLCTKMGFHADAYLKVSFEGRTIHAQPMRKHVQLFLMTGAEKPFWKHHYRVQFQVSCSEESLNHNGEVGIPRIILHGDQGTTESMPLIKRQQYFGPGSMHWMTVAGANVGVIKNVTMEWEYNMSFINILSWRIITSPRIYLAWVNVESLEIGDSLTVCPPEGKPVISGISKKMVHCTKEIVECSKKD</sequence>
<dbReference type="PANTHER" id="PTHR11610">
    <property type="entry name" value="LIPASE"/>
    <property type="match status" value="1"/>
</dbReference>
<evidence type="ECO:0000256" key="4">
    <source>
        <dbReference type="RuleBase" id="RU004262"/>
    </source>
</evidence>
<evidence type="ECO:0000313" key="6">
    <source>
        <dbReference type="EMBL" id="CAD7432046.1"/>
    </source>
</evidence>
<accession>A0A7R9HRI8</accession>
<dbReference type="InterPro" id="IPR029058">
    <property type="entry name" value="AB_hydrolase_fold"/>
</dbReference>
<protein>
    <recommendedName>
        <fullName evidence="5">Lipase domain-containing protein</fullName>
    </recommendedName>
</protein>